<dbReference type="PANTHER" id="PTHR12035:SF136">
    <property type="entry name" value="MYELOID CELL SURFACE ANTIGEN CD33"/>
    <property type="match status" value="1"/>
</dbReference>
<evidence type="ECO:0000256" key="4">
    <source>
        <dbReference type="ARBA" id="ARBA00023136"/>
    </source>
</evidence>
<keyword evidence="4" id="KW-0472">Membrane</keyword>
<evidence type="ECO:0000256" key="2">
    <source>
        <dbReference type="ARBA" id="ARBA00022692"/>
    </source>
</evidence>
<evidence type="ECO:0000313" key="6">
    <source>
        <dbReference type="RefSeq" id="XP_020024637.1"/>
    </source>
</evidence>
<evidence type="ECO:0000256" key="3">
    <source>
        <dbReference type="ARBA" id="ARBA00022989"/>
    </source>
</evidence>
<name>A0A8B7V064_CASCN</name>
<dbReference type="AlphaFoldDB" id="A0A8B7V064"/>
<reference evidence="6" key="1">
    <citation type="submission" date="2025-08" db="UniProtKB">
        <authorList>
            <consortium name="RefSeq"/>
        </authorList>
    </citation>
    <scope>IDENTIFICATION</scope>
    <source>
        <tissue evidence="6">Leukocyte</tissue>
    </source>
</reference>
<feature type="domain" description="Ig-like" evidence="5">
    <location>
        <begin position="265"/>
        <end position="348"/>
    </location>
</feature>
<dbReference type="PROSITE" id="PS50835">
    <property type="entry name" value="IG_LIKE"/>
    <property type="match status" value="1"/>
</dbReference>
<dbReference type="GO" id="GO:0005886">
    <property type="term" value="C:plasma membrane"/>
    <property type="evidence" value="ECO:0007669"/>
    <property type="project" value="TreeGrafter"/>
</dbReference>
<dbReference type="InterPro" id="IPR007110">
    <property type="entry name" value="Ig-like_dom"/>
</dbReference>
<protein>
    <submittedName>
        <fullName evidence="6">LOW QUALITY PROTEIN: sialic acid-binding Ig-like lectin 6</fullName>
    </submittedName>
</protein>
<dbReference type="InterPro" id="IPR013106">
    <property type="entry name" value="Ig_V-set"/>
</dbReference>
<dbReference type="PANTHER" id="PTHR12035">
    <property type="entry name" value="SIALIC ACID BINDING IMMUNOGLOBULIN-LIKE LECTIN"/>
    <property type="match status" value="1"/>
</dbReference>
<dbReference type="GO" id="GO:0007155">
    <property type="term" value="P:cell adhesion"/>
    <property type="evidence" value="ECO:0007669"/>
    <property type="project" value="TreeGrafter"/>
</dbReference>
<dbReference type="OrthoDB" id="5843397at2759"/>
<proteinExistence type="predicted"/>
<sequence>MGSPQTLTSVQVLAGMLQGAPEMGPGRSLCILLAPPWQCLCSLHSLVLELPSTLQRGQLPLSVGVRFLFCEPPRSQAPPQLPWVPRCFSACAHSSLLTSGAQDPLPPATMLLPLLLALLWAGDLSPEADTAFTKPCEDKGWKCTVQVNKSITVQEELCVLLPCRILYSYDDSYLFTHSYGYWFRARTDTRHNLPVATNNPERQVQEAQGRFHLLRDVKDDCSLNIRDAQRGDSGSFFFWLEARTYKLRCCSNQVSLHVTALNHTPHIFILETLEPGQVSYATCSVTWACEQGCPPIFSWISAALTSLGPRTTLSSVFTLTPQPQDHGINLTCQVTFPGAGVTVERTVQLNLSSECPHFLRV</sequence>
<dbReference type="KEGG" id="ccan:109689960"/>
<dbReference type="RefSeq" id="XP_020024637.1">
    <property type="nucleotide sequence ID" value="XM_020169048.1"/>
</dbReference>
<organism evidence="6">
    <name type="scientific">Castor canadensis</name>
    <name type="common">American beaver</name>
    <dbReference type="NCBI Taxonomy" id="51338"/>
    <lineage>
        <taxon>Eukaryota</taxon>
        <taxon>Metazoa</taxon>
        <taxon>Chordata</taxon>
        <taxon>Craniata</taxon>
        <taxon>Vertebrata</taxon>
        <taxon>Euteleostomi</taxon>
        <taxon>Mammalia</taxon>
        <taxon>Eutheria</taxon>
        <taxon>Euarchontoglires</taxon>
        <taxon>Glires</taxon>
        <taxon>Rodentia</taxon>
        <taxon>Castorimorpha</taxon>
        <taxon>Castoridae</taxon>
        <taxon>Castor</taxon>
    </lineage>
</organism>
<dbReference type="InterPro" id="IPR051036">
    <property type="entry name" value="SIGLEC"/>
</dbReference>
<evidence type="ECO:0000259" key="5">
    <source>
        <dbReference type="PROSITE" id="PS50835"/>
    </source>
</evidence>
<dbReference type="InterPro" id="IPR013783">
    <property type="entry name" value="Ig-like_fold"/>
</dbReference>
<keyword evidence="3" id="KW-1133">Transmembrane helix</keyword>
<dbReference type="Pfam" id="PF07686">
    <property type="entry name" value="V-set"/>
    <property type="match status" value="1"/>
</dbReference>
<evidence type="ECO:0000256" key="1">
    <source>
        <dbReference type="ARBA" id="ARBA00004167"/>
    </source>
</evidence>
<dbReference type="Gene3D" id="2.60.40.10">
    <property type="entry name" value="Immunoglobulins"/>
    <property type="match status" value="2"/>
</dbReference>
<comment type="subcellular location">
    <subcellularLocation>
        <location evidence="1">Membrane</location>
        <topology evidence="1">Single-pass membrane protein</topology>
    </subcellularLocation>
</comment>
<accession>A0A8B7V064</accession>
<keyword evidence="2" id="KW-0812">Transmembrane</keyword>
<dbReference type="InterPro" id="IPR036179">
    <property type="entry name" value="Ig-like_dom_sf"/>
</dbReference>
<gene>
    <name evidence="6" type="primary">LOC109689960</name>
</gene>
<dbReference type="GO" id="GO:0033691">
    <property type="term" value="F:sialic acid binding"/>
    <property type="evidence" value="ECO:0007669"/>
    <property type="project" value="TreeGrafter"/>
</dbReference>
<dbReference type="SUPFAM" id="SSF48726">
    <property type="entry name" value="Immunoglobulin"/>
    <property type="match status" value="2"/>
</dbReference>